<dbReference type="EMBL" id="CP061336">
    <property type="protein sequence ID" value="QNU66724.1"/>
    <property type="molecule type" value="Genomic_DNA"/>
</dbReference>
<dbReference type="KEGG" id="rher:EHE19_018085"/>
<name>A0A7H1VMW2_9FIRM</name>
<keyword evidence="2" id="KW-1185">Reference proteome</keyword>
<proteinExistence type="predicted"/>
<dbReference type="RefSeq" id="WP_171003561.1">
    <property type="nucleotide sequence ID" value="NZ_CP061336.1"/>
</dbReference>
<dbReference type="AlphaFoldDB" id="A0A7H1VMW2"/>
<accession>A0A7H1VMW2</accession>
<organism evidence="1 2">
    <name type="scientific">Ruminiclostridium herbifermentans</name>
    <dbReference type="NCBI Taxonomy" id="2488810"/>
    <lineage>
        <taxon>Bacteria</taxon>
        <taxon>Bacillati</taxon>
        <taxon>Bacillota</taxon>
        <taxon>Clostridia</taxon>
        <taxon>Eubacteriales</taxon>
        <taxon>Oscillospiraceae</taxon>
        <taxon>Ruminiclostridium</taxon>
    </lineage>
</organism>
<sequence length="50" mass="5563">MTYTKPTCRCGCELFLSNIITCNRTINDEGYVSVMSCLDAIHRITGTLTC</sequence>
<gene>
    <name evidence="1" type="ORF">EHE19_018085</name>
</gene>
<dbReference type="Proteomes" id="UP000306409">
    <property type="component" value="Chromosome"/>
</dbReference>
<evidence type="ECO:0000313" key="1">
    <source>
        <dbReference type="EMBL" id="QNU66724.1"/>
    </source>
</evidence>
<protein>
    <submittedName>
        <fullName evidence="1">Uncharacterized protein</fullName>
    </submittedName>
</protein>
<evidence type="ECO:0000313" key="2">
    <source>
        <dbReference type="Proteomes" id="UP000306409"/>
    </source>
</evidence>
<reference evidence="1 2" key="1">
    <citation type="submission" date="2020-09" db="EMBL/GenBank/DDBJ databases">
        <title>Characterization and genome sequencing of Ruminiclostridium sp. nov. MA18.</title>
        <authorList>
            <person name="Rettenmaier R."/>
            <person name="Kowollik M.-L."/>
            <person name="Liebl W."/>
            <person name="Zverlov V."/>
        </authorList>
    </citation>
    <scope>NUCLEOTIDE SEQUENCE [LARGE SCALE GENOMIC DNA]</scope>
    <source>
        <strain evidence="1 2">MA18</strain>
    </source>
</reference>